<evidence type="ECO:0000313" key="3">
    <source>
        <dbReference type="Proteomes" id="UP000287188"/>
    </source>
</evidence>
<dbReference type="RefSeq" id="WP_126550399.1">
    <property type="nucleotide sequence ID" value="NZ_BIFS01000001.1"/>
</dbReference>
<feature type="compositionally biased region" description="Low complexity" evidence="1">
    <location>
        <begin position="174"/>
        <end position="193"/>
    </location>
</feature>
<proteinExistence type="predicted"/>
<feature type="compositionally biased region" description="Basic and acidic residues" evidence="1">
    <location>
        <begin position="235"/>
        <end position="257"/>
    </location>
</feature>
<comment type="caution">
    <text evidence="2">The sequence shown here is derived from an EMBL/GenBank/DDBJ whole genome shotgun (WGS) entry which is preliminary data.</text>
</comment>
<evidence type="ECO:0008006" key="4">
    <source>
        <dbReference type="Google" id="ProtNLM"/>
    </source>
</evidence>
<dbReference type="Proteomes" id="UP000287188">
    <property type="component" value="Unassembled WGS sequence"/>
</dbReference>
<gene>
    <name evidence="2" type="ORF">KDK_26240</name>
</gene>
<protein>
    <recommendedName>
        <fullName evidence="4">General stress protein 17M-like domain-containing protein</fullName>
    </recommendedName>
</protein>
<name>A0A402AIE9_9CHLR</name>
<organism evidence="2 3">
    <name type="scientific">Dictyobacter kobayashii</name>
    <dbReference type="NCBI Taxonomy" id="2014872"/>
    <lineage>
        <taxon>Bacteria</taxon>
        <taxon>Bacillati</taxon>
        <taxon>Chloroflexota</taxon>
        <taxon>Ktedonobacteria</taxon>
        <taxon>Ktedonobacterales</taxon>
        <taxon>Dictyobacteraceae</taxon>
        <taxon>Dictyobacter</taxon>
    </lineage>
</organism>
<evidence type="ECO:0000256" key="1">
    <source>
        <dbReference type="SAM" id="MobiDB-lite"/>
    </source>
</evidence>
<feature type="compositionally biased region" description="Polar residues" evidence="1">
    <location>
        <begin position="209"/>
        <end position="234"/>
    </location>
</feature>
<dbReference type="OrthoDB" id="165093at2"/>
<accession>A0A402AIE9</accession>
<dbReference type="EMBL" id="BIFS01000001">
    <property type="protein sequence ID" value="GCE18824.1"/>
    <property type="molecule type" value="Genomic_DNA"/>
</dbReference>
<evidence type="ECO:0000313" key="2">
    <source>
        <dbReference type="EMBL" id="GCE18824.1"/>
    </source>
</evidence>
<feature type="region of interest" description="Disordered" evidence="1">
    <location>
        <begin position="209"/>
        <end position="264"/>
    </location>
</feature>
<reference evidence="3" key="1">
    <citation type="submission" date="2018-12" db="EMBL/GenBank/DDBJ databases">
        <title>Tengunoibacter tsumagoiensis gen. nov., sp. nov., Dictyobacter kobayashii sp. nov., D. alpinus sp. nov., and D. joshuensis sp. nov. and description of Dictyobacteraceae fam. nov. within the order Ktedonobacterales isolated from Tengu-no-mugimeshi.</title>
        <authorList>
            <person name="Wang C.M."/>
            <person name="Zheng Y."/>
            <person name="Sakai Y."/>
            <person name="Toyoda A."/>
            <person name="Minakuchi Y."/>
            <person name="Abe K."/>
            <person name="Yokota A."/>
            <person name="Yabe S."/>
        </authorList>
    </citation>
    <scope>NUCLEOTIDE SEQUENCE [LARGE SCALE GENOMIC DNA]</scope>
    <source>
        <strain evidence="3">Uno11</strain>
    </source>
</reference>
<feature type="region of interest" description="Disordered" evidence="1">
    <location>
        <begin position="163"/>
        <end position="193"/>
    </location>
</feature>
<dbReference type="AlphaFoldDB" id="A0A402AIE9"/>
<sequence>MTTFQNPLVIGVFQDEAGAKQALAELNNAGFAKDQLGFANTGSEATSTNLGSELMKLGVPQEHAGYYHNAYQAGQHVVSVRADGREQDAARILSQYGATGINSDPNAGAAMPNNASQMAAYNTYTDPSQNPANQAPGYPTNSADYNNASQQQYNNADQQQYNNAGYNTANQQPYNNADQQFNNPNYNNNADQQQFNNAGYANADQQAQRYNDPNQGFNQAQNYDPNAYQANDANVEQRRRSEREEREYREQQRENNDFRNNNRG</sequence>
<keyword evidence="3" id="KW-1185">Reference proteome</keyword>
<feature type="compositionally biased region" description="Polar residues" evidence="1">
    <location>
        <begin position="122"/>
        <end position="133"/>
    </location>
</feature>
<feature type="region of interest" description="Disordered" evidence="1">
    <location>
        <begin position="122"/>
        <end position="147"/>
    </location>
</feature>